<feature type="transmembrane region" description="Helical" evidence="5">
    <location>
        <begin position="236"/>
        <end position="256"/>
    </location>
</feature>
<keyword evidence="2 5" id="KW-0812">Transmembrane</keyword>
<proteinExistence type="predicted"/>
<accession>A0A2G1WNV0</accession>
<feature type="transmembrane region" description="Helical" evidence="5">
    <location>
        <begin position="169"/>
        <end position="191"/>
    </location>
</feature>
<dbReference type="GO" id="GO:0016020">
    <property type="term" value="C:membrane"/>
    <property type="evidence" value="ECO:0007669"/>
    <property type="project" value="UniProtKB-SubCell"/>
</dbReference>
<dbReference type="Proteomes" id="UP000222824">
    <property type="component" value="Unassembled WGS sequence"/>
</dbReference>
<dbReference type="InterPro" id="IPR037185">
    <property type="entry name" value="EmrE-like"/>
</dbReference>
<dbReference type="EMBL" id="NHOA01000001">
    <property type="protein sequence ID" value="PHQ40605.1"/>
    <property type="molecule type" value="Genomic_DNA"/>
</dbReference>
<evidence type="ECO:0000256" key="2">
    <source>
        <dbReference type="ARBA" id="ARBA00022692"/>
    </source>
</evidence>
<sequence length="283" mass="30242">MLWGGMYVVAKWGLSVVPPVTLSFLRVALATVVLLAVVRATKPARTFTRSEWCRFIGLGVAISVTLATQFLGTALTNASQSSLLTVMTPIFILLLGVILLDEEVTRVKMAGVVIALIGTALVLSGQYDLSRLTDTNLGGIVSLFTASLAWAAYTVWGRDLVRKYSALETATYATAISVPVLLAMTLVELWMRGSAIGKNVASLSFLLGLAYLSVFATALAWYLWYKGLEYADSGTIAVFFFAQPVVGSALGAFFLGEELGPLFFAGGLVMAIGLYVVSVRTKV</sequence>
<dbReference type="PANTHER" id="PTHR32322">
    <property type="entry name" value="INNER MEMBRANE TRANSPORTER"/>
    <property type="match status" value="1"/>
</dbReference>
<feature type="domain" description="EamA" evidence="6">
    <location>
        <begin position="139"/>
        <end position="278"/>
    </location>
</feature>
<feature type="transmembrane region" description="Helical" evidence="5">
    <location>
        <begin position="262"/>
        <end position="279"/>
    </location>
</feature>
<evidence type="ECO:0000256" key="4">
    <source>
        <dbReference type="ARBA" id="ARBA00023136"/>
    </source>
</evidence>
<reference evidence="7 8" key="1">
    <citation type="journal article" date="2014" name="Front. Microbiol.">
        <title>Population and genomic analysis of the genus Halorubrum.</title>
        <authorList>
            <person name="Fullmer M.S."/>
            <person name="Soucy S.M."/>
            <person name="Swithers K.S."/>
            <person name="Makkay A.M."/>
            <person name="Wheeler R."/>
            <person name="Ventosa A."/>
            <person name="Gogarten J.P."/>
            <person name="Papke R.T."/>
        </authorList>
    </citation>
    <scope>NUCLEOTIDE SEQUENCE [LARGE SCALE GENOMIC DNA]</scope>
    <source>
        <strain evidence="7 8">C49</strain>
    </source>
</reference>
<dbReference type="InterPro" id="IPR000620">
    <property type="entry name" value="EamA_dom"/>
</dbReference>
<feature type="transmembrane region" description="Helical" evidence="5">
    <location>
        <begin position="203"/>
        <end position="224"/>
    </location>
</feature>
<feature type="transmembrane region" description="Helical" evidence="5">
    <location>
        <begin position="52"/>
        <end position="71"/>
    </location>
</feature>
<evidence type="ECO:0000256" key="1">
    <source>
        <dbReference type="ARBA" id="ARBA00004141"/>
    </source>
</evidence>
<comment type="caution">
    <text evidence="7">The sequence shown here is derived from an EMBL/GenBank/DDBJ whole genome shotgun (WGS) entry which is preliminary data.</text>
</comment>
<keyword evidence="3 5" id="KW-1133">Transmembrane helix</keyword>
<gene>
    <name evidence="7" type="ORF">DJ69_00035</name>
</gene>
<dbReference type="SUPFAM" id="SSF103481">
    <property type="entry name" value="Multidrug resistance efflux transporter EmrE"/>
    <property type="match status" value="2"/>
</dbReference>
<dbReference type="PANTHER" id="PTHR32322:SF2">
    <property type="entry name" value="EAMA DOMAIN-CONTAINING PROTEIN"/>
    <property type="match status" value="1"/>
</dbReference>
<dbReference type="OrthoDB" id="168794at2157"/>
<keyword evidence="8" id="KW-1185">Reference proteome</keyword>
<feature type="transmembrane region" description="Helical" evidence="5">
    <location>
        <begin position="107"/>
        <end position="125"/>
    </location>
</feature>
<name>A0A2G1WNV0_9EURY</name>
<dbReference type="InterPro" id="IPR050638">
    <property type="entry name" value="AA-Vitamin_Transporters"/>
</dbReference>
<dbReference type="Pfam" id="PF00892">
    <property type="entry name" value="EamA"/>
    <property type="match status" value="2"/>
</dbReference>
<evidence type="ECO:0000313" key="7">
    <source>
        <dbReference type="EMBL" id="PHQ40605.1"/>
    </source>
</evidence>
<feature type="transmembrane region" description="Helical" evidence="5">
    <location>
        <begin position="83"/>
        <end position="100"/>
    </location>
</feature>
<protein>
    <submittedName>
        <fullName evidence="7">EamA family transporter</fullName>
    </submittedName>
</protein>
<keyword evidence="4 5" id="KW-0472">Membrane</keyword>
<feature type="transmembrane region" description="Helical" evidence="5">
    <location>
        <begin position="20"/>
        <end position="40"/>
    </location>
</feature>
<evidence type="ECO:0000256" key="3">
    <source>
        <dbReference type="ARBA" id="ARBA00022989"/>
    </source>
</evidence>
<comment type="subcellular location">
    <subcellularLocation>
        <location evidence="1">Membrane</location>
        <topology evidence="1">Multi-pass membrane protein</topology>
    </subcellularLocation>
</comment>
<evidence type="ECO:0000256" key="5">
    <source>
        <dbReference type="SAM" id="Phobius"/>
    </source>
</evidence>
<feature type="domain" description="EamA" evidence="6">
    <location>
        <begin position="2"/>
        <end position="123"/>
    </location>
</feature>
<dbReference type="AlphaFoldDB" id="A0A2G1WNV0"/>
<evidence type="ECO:0000259" key="6">
    <source>
        <dbReference type="Pfam" id="PF00892"/>
    </source>
</evidence>
<evidence type="ECO:0000313" key="8">
    <source>
        <dbReference type="Proteomes" id="UP000222824"/>
    </source>
</evidence>
<organism evidence="7 8">
    <name type="scientific">Halorubrum persicum</name>
    <dbReference type="NCBI Taxonomy" id="1383844"/>
    <lineage>
        <taxon>Archaea</taxon>
        <taxon>Methanobacteriati</taxon>
        <taxon>Methanobacteriota</taxon>
        <taxon>Stenosarchaea group</taxon>
        <taxon>Halobacteria</taxon>
        <taxon>Halobacteriales</taxon>
        <taxon>Haloferacaceae</taxon>
        <taxon>Halorubrum</taxon>
    </lineage>
</organism>
<feature type="transmembrane region" description="Helical" evidence="5">
    <location>
        <begin position="137"/>
        <end position="157"/>
    </location>
</feature>